<keyword evidence="1" id="KW-0812">Transmembrane</keyword>
<keyword evidence="1" id="KW-0472">Membrane</keyword>
<dbReference type="EMBL" id="AKWH02000056">
    <property type="protein sequence ID" value="EKO50668.1"/>
    <property type="molecule type" value="Genomic_DNA"/>
</dbReference>
<accession>A0A828XZM2</accession>
<keyword evidence="1" id="KW-1133">Transmembrane helix</keyword>
<evidence type="ECO:0000313" key="2">
    <source>
        <dbReference type="EMBL" id="EKO50668.1"/>
    </source>
</evidence>
<keyword evidence="3" id="KW-1185">Reference proteome</keyword>
<sequence length="344" mass="38744">MVLKPKMKTFFKILFLLFLIQSPTDSEELDLKIRIKNGTTGKEGNIESLKVIALQQGMIPIKEIGPSNGSFVIPKLSVPDQTPILLQAKYEGVNYNKMVPPVPVLRSGIQEIVVYEKTKDKSFLRTRSAMQISRGRDFLRVFKIFLISNNTIPPKSFQDEQNLFEIFVPSEATEVMGQLTQGDSRMPIPLSFRDGPNGKLLDRAILPGNSELQISYTIPASNLSTVTFKDRMLTEKEEGFRAIFSKPQDMEISFIGASKQERILEDVPSDMKAFKVSYPSPKFEVSISVSGGAPILDMETQKVNRKIENGTWSTERSLLGLVAILGFLFTLSFIFVFRKNYIIN</sequence>
<organism evidence="2 3">
    <name type="scientific">Leptospira kirschneri str. 200802841</name>
    <dbReference type="NCBI Taxonomy" id="1193047"/>
    <lineage>
        <taxon>Bacteria</taxon>
        <taxon>Pseudomonadati</taxon>
        <taxon>Spirochaetota</taxon>
        <taxon>Spirochaetia</taxon>
        <taxon>Leptospirales</taxon>
        <taxon>Leptospiraceae</taxon>
        <taxon>Leptospira</taxon>
    </lineage>
</organism>
<gene>
    <name evidence="2" type="ORF">LEP1GSC131_0680</name>
</gene>
<feature type="transmembrane region" description="Helical" evidence="1">
    <location>
        <begin position="318"/>
        <end position="337"/>
    </location>
</feature>
<reference evidence="2" key="1">
    <citation type="submission" date="2012-10" db="EMBL/GenBank/DDBJ databases">
        <authorList>
            <person name="Harkins D.M."/>
            <person name="Durkin A.S."/>
            <person name="Brinkac L.M."/>
            <person name="Selengut J.D."/>
            <person name="Sanka R."/>
            <person name="DePew J."/>
            <person name="Purushe J."/>
            <person name="Picardeau M."/>
            <person name="Werts C."/>
            <person name="Goarant C."/>
            <person name="Vinetz J.M."/>
            <person name="Sutton G.G."/>
            <person name="Nelson W.C."/>
            <person name="Fouts D.E."/>
        </authorList>
    </citation>
    <scope>NUCLEOTIDE SEQUENCE [LARGE SCALE GENOMIC DNA]</scope>
    <source>
        <strain evidence="2">200802841</strain>
    </source>
</reference>
<name>A0A828XZM2_9LEPT</name>
<dbReference type="Proteomes" id="UP000006339">
    <property type="component" value="Unassembled WGS sequence"/>
</dbReference>
<comment type="caution">
    <text evidence="2">The sequence shown here is derived from an EMBL/GenBank/DDBJ whole genome shotgun (WGS) entry which is preliminary data.</text>
</comment>
<evidence type="ECO:0000256" key="1">
    <source>
        <dbReference type="SAM" id="Phobius"/>
    </source>
</evidence>
<evidence type="ECO:0000313" key="3">
    <source>
        <dbReference type="Proteomes" id="UP000006339"/>
    </source>
</evidence>
<dbReference type="AlphaFoldDB" id="A0A828XZM2"/>
<protein>
    <submittedName>
        <fullName evidence="2">Uncharacterized protein</fullName>
    </submittedName>
</protein>
<proteinExistence type="predicted"/>